<feature type="binding site" evidence="5">
    <location>
        <position position="274"/>
    </location>
    <ligand>
        <name>dimethylallyl diphosphate</name>
        <dbReference type="ChEBI" id="CHEBI:57623"/>
    </ligand>
</feature>
<feature type="binding site" evidence="5">
    <location>
        <position position="274"/>
    </location>
    <ligand>
        <name>isopentenyl diphosphate</name>
        <dbReference type="ChEBI" id="CHEBI:128769"/>
    </ligand>
</feature>
<dbReference type="GeneID" id="96867116"/>
<evidence type="ECO:0000256" key="1">
    <source>
        <dbReference type="ARBA" id="ARBA00022485"/>
    </source>
</evidence>
<comment type="caution">
    <text evidence="6">The sequence shown here is derived from an EMBL/GenBank/DDBJ whole genome shotgun (WGS) entry which is preliminary data.</text>
</comment>
<dbReference type="UniPathway" id="UPA00056">
    <property type="reaction ID" value="UER00097"/>
</dbReference>
<feature type="binding site" evidence="5">
    <location>
        <position position="107"/>
    </location>
    <ligand>
        <name>[4Fe-4S] cluster</name>
        <dbReference type="ChEBI" id="CHEBI:49883"/>
    </ligand>
</feature>
<dbReference type="GO" id="GO:0050992">
    <property type="term" value="P:dimethylallyl diphosphate biosynthetic process"/>
    <property type="evidence" value="ECO:0007669"/>
    <property type="project" value="UniProtKB-UniRule"/>
</dbReference>
<keyword evidence="3 5" id="KW-0408">Iron</keyword>
<feature type="binding site" evidence="5">
    <location>
        <position position="12"/>
    </location>
    <ligand>
        <name>[4Fe-4S] cluster</name>
        <dbReference type="ChEBI" id="CHEBI:49883"/>
    </ligand>
</feature>
<dbReference type="EC" id="1.17.7.4" evidence="5"/>
<feature type="binding site" evidence="5">
    <location>
        <position position="42"/>
    </location>
    <ligand>
        <name>(2E)-4-hydroxy-3-methylbut-2-enyl diphosphate</name>
        <dbReference type="ChEBI" id="CHEBI:128753"/>
    </ligand>
</feature>
<feature type="binding site" evidence="5">
    <location>
        <position position="232"/>
    </location>
    <ligand>
        <name>dimethylallyl diphosphate</name>
        <dbReference type="ChEBI" id="CHEBI:57623"/>
    </ligand>
</feature>
<dbReference type="PANTHER" id="PTHR30426">
    <property type="entry name" value="4-HYDROXY-3-METHYLBUT-2-ENYL DIPHOSPHATE REDUCTASE"/>
    <property type="match status" value="1"/>
</dbReference>
<feature type="binding site" evidence="5">
    <location>
        <position position="232"/>
    </location>
    <ligand>
        <name>(2E)-4-hydroxy-3-methylbut-2-enyl diphosphate</name>
        <dbReference type="ChEBI" id="CHEBI:128753"/>
    </ligand>
</feature>
<dbReference type="CDD" id="cd13944">
    <property type="entry name" value="lytB_ispH"/>
    <property type="match status" value="1"/>
</dbReference>
<dbReference type="PANTHER" id="PTHR30426:SF0">
    <property type="entry name" value="4-HYDROXY-3-METHYLBUT-2-ENYL DIPHOSPHATE REDUCTASE"/>
    <property type="match status" value="1"/>
</dbReference>
<comment type="caution">
    <text evidence="5">Lacks conserved residue(s) required for the propagation of feature annotation.</text>
</comment>
<proteinExistence type="inferred from homology"/>
<keyword evidence="7" id="KW-1185">Reference proteome</keyword>
<dbReference type="GO" id="GO:0016114">
    <property type="term" value="P:terpenoid biosynthetic process"/>
    <property type="evidence" value="ECO:0007669"/>
    <property type="project" value="UniProtKB-UniRule"/>
</dbReference>
<gene>
    <name evidence="5 6" type="primary">ispH</name>
    <name evidence="6" type="ORF">P271_25</name>
</gene>
<dbReference type="NCBIfam" id="TIGR00216">
    <property type="entry name" value="ispH_lytB"/>
    <property type="match status" value="1"/>
</dbReference>
<dbReference type="Pfam" id="PF02401">
    <property type="entry name" value="LYTB"/>
    <property type="match status" value="1"/>
</dbReference>
<dbReference type="HAMAP" id="MF_00191">
    <property type="entry name" value="IspH"/>
    <property type="match status" value="1"/>
</dbReference>
<keyword evidence="5" id="KW-0560">Oxidoreductase</keyword>
<dbReference type="GO" id="GO:0051745">
    <property type="term" value="F:4-hydroxy-3-methylbut-2-enyl diphosphate reductase activity"/>
    <property type="evidence" value="ECO:0007669"/>
    <property type="project" value="UniProtKB-UniRule"/>
</dbReference>
<feature type="binding site" evidence="5">
    <location>
        <position position="230"/>
    </location>
    <ligand>
        <name>(2E)-4-hydroxy-3-methylbut-2-enyl diphosphate</name>
        <dbReference type="ChEBI" id="CHEBI:128753"/>
    </ligand>
</feature>
<feature type="binding site" evidence="5">
    <location>
        <position position="85"/>
    </location>
    <ligand>
        <name>(2E)-4-hydroxy-3-methylbut-2-enyl diphosphate</name>
        <dbReference type="ChEBI" id="CHEBI:128753"/>
    </ligand>
</feature>
<feature type="binding site" evidence="5">
    <location>
        <position position="135"/>
    </location>
    <ligand>
        <name>(2E)-4-hydroxy-3-methylbut-2-enyl diphosphate</name>
        <dbReference type="ChEBI" id="CHEBI:128753"/>
    </ligand>
</feature>
<dbReference type="RefSeq" id="WP_004024737.1">
    <property type="nucleotide sequence ID" value="NZ_AWQU01000089.1"/>
</dbReference>
<feature type="binding site" evidence="5">
    <location>
        <position position="135"/>
    </location>
    <ligand>
        <name>isopentenyl diphosphate</name>
        <dbReference type="ChEBI" id="CHEBI:128769"/>
    </ligand>
</feature>
<feature type="binding site" evidence="5">
    <location>
        <position position="232"/>
    </location>
    <ligand>
        <name>isopentenyl diphosphate</name>
        <dbReference type="ChEBI" id="CHEBI:128769"/>
    </ligand>
</feature>
<evidence type="ECO:0000256" key="2">
    <source>
        <dbReference type="ARBA" id="ARBA00022723"/>
    </source>
</evidence>
<reference evidence="6 7" key="1">
    <citation type="journal article" date="2014" name="PLoS ONE">
        <title>Reduction of Hydrogen Peroxide Accumulation and Toxicity by a Catalase from Mycoplasma iowae.</title>
        <authorList>
            <person name="Pritchard R.E."/>
            <person name="Prassinos A.J."/>
            <person name="Osborne J.D."/>
            <person name="Raviv Z."/>
            <person name="Balish M.F."/>
        </authorList>
    </citation>
    <scope>NUCLEOTIDE SEQUENCE [LARGE SCALE GENOMIC DNA]</scope>
    <source>
        <strain evidence="6 7">DK-CPA</strain>
    </source>
</reference>
<sequence length="298" mass="33976">MKFTKITPRGLCQGVVDAWVVCKKISHQFPNKKKYLIGWLVHNEHMINDLSKMGIITLGDRNTDRKKIIDQIDDSDNPIVIFSAHGTDKSIIELAKQKGFIVYDTTCSYVTKTHNIIIEKINEGKKILFIGVNKHPETVAILSLNQNIFLLETPDDIKNIPFNKNDEIFVTNQTTISILDFYDIVKELKNKFTNIEFKNDICNATLDRQQAVINMDKTIDLLLVVGDINSNNSKKLVTIAKSMGVESYLVSDLKSINNKWFNSKKHVAITSGCSTPTWVTTEIIKHLDKYFEKVKNNE</sequence>
<comment type="catalytic activity">
    <reaction evidence="5">
        <text>dimethylallyl diphosphate + 2 oxidized [2Fe-2S]-[ferredoxin] + H2O = (2E)-4-hydroxy-3-methylbut-2-enyl diphosphate + 2 reduced [2Fe-2S]-[ferredoxin] + 2 H(+)</text>
        <dbReference type="Rhea" id="RHEA:24825"/>
        <dbReference type="Rhea" id="RHEA-COMP:10000"/>
        <dbReference type="Rhea" id="RHEA-COMP:10001"/>
        <dbReference type="ChEBI" id="CHEBI:15377"/>
        <dbReference type="ChEBI" id="CHEBI:15378"/>
        <dbReference type="ChEBI" id="CHEBI:33737"/>
        <dbReference type="ChEBI" id="CHEBI:33738"/>
        <dbReference type="ChEBI" id="CHEBI:57623"/>
        <dbReference type="ChEBI" id="CHEBI:128753"/>
        <dbReference type="EC" id="1.17.7.4"/>
    </reaction>
</comment>
<feature type="binding site" evidence="5">
    <location>
        <position position="42"/>
    </location>
    <ligand>
        <name>isopentenyl diphosphate</name>
        <dbReference type="ChEBI" id="CHEBI:128769"/>
    </ligand>
</feature>
<feature type="binding site" evidence="5">
    <location>
        <position position="230"/>
    </location>
    <ligand>
        <name>dimethylallyl diphosphate</name>
        <dbReference type="ChEBI" id="CHEBI:57623"/>
    </ligand>
</feature>
<comment type="similarity">
    <text evidence="5">Belongs to the IspH family.</text>
</comment>
<evidence type="ECO:0000256" key="4">
    <source>
        <dbReference type="ARBA" id="ARBA00023014"/>
    </source>
</evidence>
<name>A0A084U2L5_MALIO</name>
<feature type="binding site" evidence="5">
    <location>
        <position position="85"/>
    </location>
    <ligand>
        <name>isopentenyl diphosphate</name>
        <dbReference type="ChEBI" id="CHEBI:128769"/>
    </ligand>
</feature>
<evidence type="ECO:0000256" key="5">
    <source>
        <dbReference type="HAMAP-Rule" id="MF_00191"/>
    </source>
</evidence>
<feature type="active site" description="Proton donor" evidence="5">
    <location>
        <position position="137"/>
    </location>
</feature>
<keyword evidence="2 5" id="KW-0479">Metal-binding</keyword>
<dbReference type="Gene3D" id="3.40.1010.20">
    <property type="entry name" value="4-hydroxy-3-methylbut-2-enyl diphosphate reductase, catalytic domain"/>
    <property type="match status" value="2"/>
</dbReference>
<feature type="binding site" evidence="5">
    <location>
        <position position="202"/>
    </location>
    <ligand>
        <name>[4Fe-4S] cluster</name>
        <dbReference type="ChEBI" id="CHEBI:49883"/>
    </ligand>
</feature>
<dbReference type="GO" id="GO:0046872">
    <property type="term" value="F:metal ion binding"/>
    <property type="evidence" value="ECO:0007669"/>
    <property type="project" value="UniProtKB-KW"/>
</dbReference>
<comment type="pathway">
    <text evidence="5">Isoprenoid biosynthesis; dimethylallyl diphosphate biosynthesis; dimethylallyl diphosphate from (2E)-4-hydroxy-3-methylbutenyl diphosphate: step 1/1.</text>
</comment>
<feature type="binding site" evidence="5">
    <location>
        <position position="85"/>
    </location>
    <ligand>
        <name>dimethylallyl diphosphate</name>
        <dbReference type="ChEBI" id="CHEBI:57623"/>
    </ligand>
</feature>
<dbReference type="AlphaFoldDB" id="A0A084U2L5"/>
<comment type="cofactor">
    <cofactor evidence="5">
        <name>[4Fe-4S] cluster</name>
        <dbReference type="ChEBI" id="CHEBI:49883"/>
    </cofactor>
    <text evidence="5">Binds 1 [4Fe-4S] cluster per subunit.</text>
</comment>
<comment type="catalytic activity">
    <reaction evidence="5">
        <text>isopentenyl diphosphate + 2 oxidized [2Fe-2S]-[ferredoxin] + H2O = (2E)-4-hydroxy-3-methylbut-2-enyl diphosphate + 2 reduced [2Fe-2S]-[ferredoxin] + 2 H(+)</text>
        <dbReference type="Rhea" id="RHEA:24488"/>
        <dbReference type="Rhea" id="RHEA-COMP:10000"/>
        <dbReference type="Rhea" id="RHEA-COMP:10001"/>
        <dbReference type="ChEBI" id="CHEBI:15377"/>
        <dbReference type="ChEBI" id="CHEBI:15378"/>
        <dbReference type="ChEBI" id="CHEBI:33737"/>
        <dbReference type="ChEBI" id="CHEBI:33738"/>
        <dbReference type="ChEBI" id="CHEBI:128753"/>
        <dbReference type="ChEBI" id="CHEBI:128769"/>
        <dbReference type="EC" id="1.17.7.4"/>
    </reaction>
</comment>
<feature type="binding site" evidence="5">
    <location>
        <position position="42"/>
    </location>
    <ligand>
        <name>dimethylallyl diphosphate</name>
        <dbReference type="ChEBI" id="CHEBI:57623"/>
    </ligand>
</feature>
<feature type="binding site" evidence="5">
    <location>
        <position position="174"/>
    </location>
    <ligand>
        <name>(2E)-4-hydroxy-3-methylbut-2-enyl diphosphate</name>
        <dbReference type="ChEBI" id="CHEBI:128753"/>
    </ligand>
</feature>
<organism evidence="6 7">
    <name type="scientific">Malacoplasma iowae DK-CPA</name>
    <dbReference type="NCBI Taxonomy" id="1394179"/>
    <lineage>
        <taxon>Bacteria</taxon>
        <taxon>Bacillati</taxon>
        <taxon>Mycoplasmatota</taxon>
        <taxon>Mycoplasmoidales</taxon>
        <taxon>Mycoplasmoidaceae</taxon>
        <taxon>Malacoplasma</taxon>
    </lineage>
</organism>
<comment type="function">
    <text evidence="5">Catalyzes the conversion of 1-hydroxy-2-methyl-2-(E)-butenyl 4-diphosphate (HMBPP) into a mixture of isopentenyl diphosphate (IPP) and dimethylallyl diphosphate (DMAPP). Acts in the terminal step of the DOXP/MEP pathway for isoprenoid precursor biosynthesis.</text>
</comment>
<evidence type="ECO:0000313" key="6">
    <source>
        <dbReference type="EMBL" id="KFB07201.1"/>
    </source>
</evidence>
<protein>
    <recommendedName>
        <fullName evidence="5">4-hydroxy-3-methylbut-2-enyl diphosphate reductase</fullName>
        <shortName evidence="5">HMBPP reductase</shortName>
        <ecNumber evidence="5">1.17.7.4</ecNumber>
    </recommendedName>
</protein>
<dbReference type="InterPro" id="IPR003451">
    <property type="entry name" value="LytB/IspH"/>
</dbReference>
<comment type="pathway">
    <text evidence="5">Isoprenoid biosynthesis; isopentenyl diphosphate biosynthesis via DXP pathway; isopentenyl diphosphate from 1-deoxy-D-xylulose 5-phosphate: step 6/6.</text>
</comment>
<feature type="binding site" evidence="5">
    <location>
        <position position="230"/>
    </location>
    <ligand>
        <name>isopentenyl diphosphate</name>
        <dbReference type="ChEBI" id="CHEBI:128769"/>
    </ligand>
</feature>
<dbReference type="GO" id="GO:0051539">
    <property type="term" value="F:4 iron, 4 sulfur cluster binding"/>
    <property type="evidence" value="ECO:0007669"/>
    <property type="project" value="UniProtKB-UniRule"/>
</dbReference>
<dbReference type="Proteomes" id="UP000028523">
    <property type="component" value="Unassembled WGS sequence"/>
</dbReference>
<dbReference type="Gene3D" id="3.40.50.11270">
    <property type="match status" value="1"/>
</dbReference>
<keyword evidence="5" id="KW-0414">Isoprene biosynthesis</keyword>
<feature type="binding site" evidence="5">
    <location>
        <position position="274"/>
    </location>
    <ligand>
        <name>(2E)-4-hydroxy-3-methylbut-2-enyl diphosphate</name>
        <dbReference type="ChEBI" id="CHEBI:128753"/>
    </ligand>
</feature>
<dbReference type="GO" id="GO:0019288">
    <property type="term" value="P:isopentenyl diphosphate biosynthetic process, methylerythritol 4-phosphate pathway"/>
    <property type="evidence" value="ECO:0007669"/>
    <property type="project" value="UniProtKB-UniRule"/>
</dbReference>
<accession>A0A084U2L5</accession>
<evidence type="ECO:0000313" key="7">
    <source>
        <dbReference type="Proteomes" id="UP000028523"/>
    </source>
</evidence>
<feature type="binding site" evidence="5">
    <location>
        <position position="135"/>
    </location>
    <ligand>
        <name>dimethylallyl diphosphate</name>
        <dbReference type="ChEBI" id="CHEBI:57623"/>
    </ligand>
</feature>
<keyword evidence="1 5" id="KW-0004">4Fe-4S</keyword>
<keyword evidence="4 5" id="KW-0411">Iron-sulfur</keyword>
<dbReference type="EMBL" id="AWQU01000089">
    <property type="protein sequence ID" value="KFB07201.1"/>
    <property type="molecule type" value="Genomic_DNA"/>
</dbReference>
<evidence type="ECO:0000256" key="3">
    <source>
        <dbReference type="ARBA" id="ARBA00023004"/>
    </source>
</evidence>
<dbReference type="UniPathway" id="UPA00059">
    <property type="reaction ID" value="UER00105"/>
</dbReference>